<reference evidence="1" key="1">
    <citation type="submission" date="2023-04" db="EMBL/GenBank/DDBJ databases">
        <title>Draft Genome sequencing of Naganishia species isolated from polar environments using Oxford Nanopore Technology.</title>
        <authorList>
            <person name="Leo P."/>
            <person name="Venkateswaran K."/>
        </authorList>
    </citation>
    <scope>NUCLEOTIDE SEQUENCE</scope>
    <source>
        <strain evidence="1">MNA-CCFEE 5262</strain>
    </source>
</reference>
<sequence>MNAKTIEDLTRQLNEAHQELAKVAEDEEARYLARQAYKLSFHAGVKSRGSDNRKFLKSNLQDKWNGAHDPQRFEAAFRRMLLLNDKVRDTGLWVYIRK</sequence>
<accession>A0ACC2WDL3</accession>
<comment type="caution">
    <text evidence="1">The sequence shown here is derived from an EMBL/GenBank/DDBJ whole genome shotgun (WGS) entry which is preliminary data.</text>
</comment>
<evidence type="ECO:0000313" key="2">
    <source>
        <dbReference type="Proteomes" id="UP001230649"/>
    </source>
</evidence>
<gene>
    <name evidence="1" type="ORF">QFC20_003240</name>
</gene>
<keyword evidence="2" id="KW-1185">Reference proteome</keyword>
<dbReference type="Proteomes" id="UP001230649">
    <property type="component" value="Unassembled WGS sequence"/>
</dbReference>
<name>A0ACC2WDL3_9TREE</name>
<proteinExistence type="predicted"/>
<dbReference type="EMBL" id="JASBWS010000028">
    <property type="protein sequence ID" value="KAJ9109824.1"/>
    <property type="molecule type" value="Genomic_DNA"/>
</dbReference>
<protein>
    <submittedName>
        <fullName evidence="1">Uncharacterized protein</fullName>
    </submittedName>
</protein>
<organism evidence="1 2">
    <name type="scientific">Naganishia adeliensis</name>
    <dbReference type="NCBI Taxonomy" id="92952"/>
    <lineage>
        <taxon>Eukaryota</taxon>
        <taxon>Fungi</taxon>
        <taxon>Dikarya</taxon>
        <taxon>Basidiomycota</taxon>
        <taxon>Agaricomycotina</taxon>
        <taxon>Tremellomycetes</taxon>
        <taxon>Filobasidiales</taxon>
        <taxon>Filobasidiaceae</taxon>
        <taxon>Naganishia</taxon>
    </lineage>
</organism>
<evidence type="ECO:0000313" key="1">
    <source>
        <dbReference type="EMBL" id="KAJ9109824.1"/>
    </source>
</evidence>